<evidence type="ECO:0000256" key="1">
    <source>
        <dbReference type="ARBA" id="ARBA00022722"/>
    </source>
</evidence>
<evidence type="ECO:0000256" key="2">
    <source>
        <dbReference type="ARBA" id="ARBA00022759"/>
    </source>
</evidence>
<dbReference type="GO" id="GO:0004519">
    <property type="term" value="F:endonuclease activity"/>
    <property type="evidence" value="ECO:0007669"/>
    <property type="project" value="UniProtKB-KW"/>
</dbReference>
<dbReference type="Gene3D" id="2.40.50.90">
    <property type="match status" value="1"/>
</dbReference>
<accession>A0A160TT79</accession>
<dbReference type="SMART" id="SM00318">
    <property type="entry name" value="SNc"/>
    <property type="match status" value="1"/>
</dbReference>
<dbReference type="PANTHER" id="PTHR12302">
    <property type="entry name" value="EBNA2 BINDING PROTEIN P100"/>
    <property type="match status" value="1"/>
</dbReference>
<dbReference type="AlphaFoldDB" id="A0A160TT79"/>
<dbReference type="Pfam" id="PF00565">
    <property type="entry name" value="SNase"/>
    <property type="match status" value="1"/>
</dbReference>
<dbReference type="PROSITE" id="PS50830">
    <property type="entry name" value="TNASE_3"/>
    <property type="match status" value="1"/>
</dbReference>
<dbReference type="InterPro" id="IPR016071">
    <property type="entry name" value="Staphylococal_nuclease_OB-fold"/>
</dbReference>
<evidence type="ECO:0000259" key="4">
    <source>
        <dbReference type="PROSITE" id="PS50830"/>
    </source>
</evidence>
<organism evidence="5">
    <name type="scientific">hydrothermal vent metagenome</name>
    <dbReference type="NCBI Taxonomy" id="652676"/>
    <lineage>
        <taxon>unclassified sequences</taxon>
        <taxon>metagenomes</taxon>
        <taxon>ecological metagenomes</taxon>
    </lineage>
</organism>
<feature type="domain" description="TNase-like" evidence="4">
    <location>
        <begin position="32"/>
        <end position="161"/>
    </location>
</feature>
<dbReference type="SUPFAM" id="SSF50199">
    <property type="entry name" value="Staphylococcal nuclease"/>
    <property type="match status" value="1"/>
</dbReference>
<evidence type="ECO:0000256" key="3">
    <source>
        <dbReference type="ARBA" id="ARBA00022801"/>
    </source>
</evidence>
<evidence type="ECO:0000313" key="5">
    <source>
        <dbReference type="EMBL" id="CUS53095.1"/>
    </source>
</evidence>
<keyword evidence="3" id="KW-0378">Hydrolase</keyword>
<reference evidence="5" key="1">
    <citation type="submission" date="2015-10" db="EMBL/GenBank/DDBJ databases">
        <authorList>
            <person name="Gilbert D.G."/>
        </authorList>
    </citation>
    <scope>NUCLEOTIDE SEQUENCE</scope>
</reference>
<keyword evidence="1" id="KW-0540">Nuclease</keyword>
<gene>
    <name evidence="5" type="ORF">MGWOODY_XGa2745</name>
</gene>
<name>A0A160TT79_9ZZZZ</name>
<sequence length="280" mass="31525">MVGASPQNTARATTALSIFFVLFATCTEVGADLRYEVVRDVIDGDTIILQSGERVRLAGINTPELRRDEQLHEPLAKEASSTLLDLIGGQLVGLEEAEDPLDHYGRTLAYLYNSAGQSLQRQLLLKGLASVIAISPNLRHLDEYISAERTARANNQGMWTIDYYRASSISMIKPTAGYTFVYGRVQRVELTEKWFVFALTKKFVVLIPRQDWNRHFDYKPCSLDRARIAVRGWVSMTGKRYRLVINHPFMLERCGHEPIRLCPNSQARSVSSSQGQDACV</sequence>
<dbReference type="GO" id="GO:0016787">
    <property type="term" value="F:hydrolase activity"/>
    <property type="evidence" value="ECO:0007669"/>
    <property type="project" value="UniProtKB-KW"/>
</dbReference>
<protein>
    <submittedName>
        <fullName evidence="5">Staphylococcus nuclease (SNase) domain</fullName>
    </submittedName>
</protein>
<dbReference type="EMBL" id="CZRL01000094">
    <property type="protein sequence ID" value="CUS53095.1"/>
    <property type="molecule type" value="Genomic_DNA"/>
</dbReference>
<dbReference type="PANTHER" id="PTHR12302:SF3">
    <property type="entry name" value="SERINE_THREONINE-PROTEIN KINASE 31"/>
    <property type="match status" value="1"/>
</dbReference>
<dbReference type="InterPro" id="IPR035437">
    <property type="entry name" value="SNase_OB-fold_sf"/>
</dbReference>
<proteinExistence type="predicted"/>
<keyword evidence="2" id="KW-0255">Endonuclease</keyword>